<sequence>MQHITNQAALSARPKRHGVHKNTLNVAALFTFMLIPSGSLLATEQQAGQDNIVSASQEEFLSKFMAYYVKWAEEIEARGQTTGTPLDPDQARLAAEIGIKHPEKVRLVFVDEVPFPTENPEIKLAGEKFGFIGPGIVNNAQAFGYTIWVRKGFTLDRPRLAHELVHVMQIERSTSFAAYAGRYVSELVQFGHEKSPLELEAYDANQRYAG</sequence>
<evidence type="ECO:0000313" key="2">
    <source>
        <dbReference type="Proteomes" id="UP000194469"/>
    </source>
</evidence>
<organism evidence="1 2">
    <name type="scientific">Sphingopyxis terrae subsp. ummariensis</name>
    <dbReference type="NCBI Taxonomy" id="429001"/>
    <lineage>
        <taxon>Bacteria</taxon>
        <taxon>Pseudomonadati</taxon>
        <taxon>Pseudomonadota</taxon>
        <taxon>Alphaproteobacteria</taxon>
        <taxon>Sphingomonadales</taxon>
        <taxon>Sphingomonadaceae</taxon>
        <taxon>Sphingopyxis</taxon>
    </lineage>
</organism>
<gene>
    <name evidence="1" type="ORF">SAMN06295984_3126</name>
</gene>
<reference evidence="2" key="1">
    <citation type="submission" date="2017-04" db="EMBL/GenBank/DDBJ databases">
        <authorList>
            <person name="Varghese N."/>
            <person name="Submissions S."/>
        </authorList>
    </citation>
    <scope>NUCLEOTIDE SEQUENCE [LARGE SCALE GENOMIC DNA]</scope>
    <source>
        <strain evidence="2">UI2</strain>
    </source>
</reference>
<protein>
    <recommendedName>
        <fullName evidence="3">DUF4157 domain-containing protein</fullName>
    </recommendedName>
</protein>
<dbReference type="AlphaFoldDB" id="A0A1Y6FV89"/>
<dbReference type="EMBL" id="FXWL01000004">
    <property type="protein sequence ID" value="SMQ79181.1"/>
    <property type="molecule type" value="Genomic_DNA"/>
</dbReference>
<evidence type="ECO:0000313" key="1">
    <source>
        <dbReference type="EMBL" id="SMQ79181.1"/>
    </source>
</evidence>
<dbReference type="RefSeq" id="WP_133058541.1">
    <property type="nucleotide sequence ID" value="NZ_FXWL01000004.1"/>
</dbReference>
<evidence type="ECO:0008006" key="3">
    <source>
        <dbReference type="Google" id="ProtNLM"/>
    </source>
</evidence>
<dbReference type="Proteomes" id="UP000194469">
    <property type="component" value="Unassembled WGS sequence"/>
</dbReference>
<proteinExistence type="predicted"/>
<accession>A0A1Y6FV89</accession>
<keyword evidence="2" id="KW-1185">Reference proteome</keyword>
<name>A0A1Y6FV89_9SPHN</name>
<dbReference type="GeneID" id="303003332"/>